<evidence type="ECO:0000256" key="1">
    <source>
        <dbReference type="ARBA" id="ARBA00006432"/>
    </source>
</evidence>
<dbReference type="GeneID" id="80819328"/>
<dbReference type="AlphaFoldDB" id="A0A975ZPB9"/>
<organism evidence="5 6">
    <name type="scientific">Marinovum algicola</name>
    <dbReference type="NCBI Taxonomy" id="42444"/>
    <lineage>
        <taxon>Bacteria</taxon>
        <taxon>Pseudomonadati</taxon>
        <taxon>Pseudomonadota</taxon>
        <taxon>Alphaproteobacteria</taxon>
        <taxon>Rhodobacterales</taxon>
        <taxon>Roseobacteraceae</taxon>
        <taxon>Marinovum</taxon>
    </lineage>
</organism>
<dbReference type="InterPro" id="IPR042099">
    <property type="entry name" value="ANL_N_sf"/>
</dbReference>
<dbReference type="InterPro" id="IPR045851">
    <property type="entry name" value="AMP-bd_C_sf"/>
</dbReference>
<comment type="caution">
    <text evidence="5">The sequence shown here is derived from an EMBL/GenBank/DDBJ whole genome shotgun (WGS) entry which is preliminary data.</text>
</comment>
<dbReference type="InterPro" id="IPR000873">
    <property type="entry name" value="AMP-dep_synth/lig_dom"/>
</dbReference>
<dbReference type="RefSeq" id="WP_074837368.1">
    <property type="nucleotide sequence ID" value="NZ_FNYY01000011.1"/>
</dbReference>
<dbReference type="Gene3D" id="3.30.300.30">
    <property type="match status" value="1"/>
</dbReference>
<dbReference type="PANTHER" id="PTHR43201:SF5">
    <property type="entry name" value="MEDIUM-CHAIN ACYL-COA LIGASE ACSF2, MITOCHONDRIAL"/>
    <property type="match status" value="1"/>
</dbReference>
<dbReference type="GO" id="GO:0006631">
    <property type="term" value="P:fatty acid metabolic process"/>
    <property type="evidence" value="ECO:0007669"/>
    <property type="project" value="TreeGrafter"/>
</dbReference>
<name>A0A975ZPB9_9RHOB</name>
<accession>A0A975ZPB9</accession>
<keyword evidence="2" id="KW-0436">Ligase</keyword>
<comment type="similarity">
    <text evidence="1">Belongs to the ATP-dependent AMP-binding enzyme family.</text>
</comment>
<evidence type="ECO:0000313" key="5">
    <source>
        <dbReference type="EMBL" id="SEJ83104.1"/>
    </source>
</evidence>
<dbReference type="Pfam" id="PF00501">
    <property type="entry name" value="AMP-binding"/>
    <property type="match status" value="1"/>
</dbReference>
<evidence type="ECO:0000313" key="6">
    <source>
        <dbReference type="Proteomes" id="UP000182932"/>
    </source>
</evidence>
<dbReference type="InterPro" id="IPR025110">
    <property type="entry name" value="AMP-bd_C"/>
</dbReference>
<dbReference type="Gene3D" id="3.40.50.12780">
    <property type="entry name" value="N-terminal domain of ligase-like"/>
    <property type="match status" value="1"/>
</dbReference>
<keyword evidence="6" id="KW-1185">Reference proteome</keyword>
<dbReference type="PANTHER" id="PTHR43201">
    <property type="entry name" value="ACYL-COA SYNTHETASE"/>
    <property type="match status" value="1"/>
</dbReference>
<sequence length="502" mass="54545">MHPGLRDWAQRDPNRQALLIDGSGAISYAALEARANVLAHAIHGFGLRRGDHVAMLAGNTSDAIALCWAAWRSGVYLTPLPTTLTPPEVAYIIADCGAQVVSAHADFAKVAAALPGLCPDVTFRSLGGKIDGVPPWEPELTNLPDTPRADEVPGGLMMYSSGTTGAPKGILRPLPAPDDTDRLPTFAGDLVSLFDLTPDVRYLQTAPMYHAASLRFALAVTAVGGLAVVMRKFDAARALHLIDAHDLTLSQWVPTMFRRMLDLPEDVRGAYRGRHHTRAIHGAAPCTPALKRAMTDWWGPILQEYYSGSEGVGLTRIDSDEWEKRPGSAGRAYKGTLHILGPDDEELPPGETGRVFFSGMPRFSYHNAPEKTDAKTSKQGWQSFGDVGRVDAEGYLYLTDRGDDMIISGGVNVYPQEIEAVIEEADFIAECGVVGVPDPQFEERPVAFVVPVAGETDIVARLTPHIEERLGRIKHPREIRVVDGLPMSATGKLLRRALREML</sequence>
<evidence type="ECO:0000256" key="2">
    <source>
        <dbReference type="ARBA" id="ARBA00022598"/>
    </source>
</evidence>
<reference evidence="5 6" key="1">
    <citation type="submission" date="2016-10" db="EMBL/GenBank/DDBJ databases">
        <authorList>
            <person name="Varghese N."/>
            <person name="Submissions S."/>
        </authorList>
    </citation>
    <scope>NUCLEOTIDE SEQUENCE [LARGE SCALE GENOMIC DNA]</scope>
    <source>
        <strain evidence="5 6">FF3</strain>
    </source>
</reference>
<protein>
    <submittedName>
        <fullName evidence="5">Fatty-acyl-CoA synthase</fullName>
    </submittedName>
</protein>
<dbReference type="PROSITE" id="PS00455">
    <property type="entry name" value="AMP_BINDING"/>
    <property type="match status" value="1"/>
</dbReference>
<proteinExistence type="inferred from homology"/>
<dbReference type="Pfam" id="PF13193">
    <property type="entry name" value="AMP-binding_C"/>
    <property type="match status" value="1"/>
</dbReference>
<dbReference type="SUPFAM" id="SSF56801">
    <property type="entry name" value="Acetyl-CoA synthetase-like"/>
    <property type="match status" value="1"/>
</dbReference>
<dbReference type="GO" id="GO:0031956">
    <property type="term" value="F:medium-chain fatty acid-CoA ligase activity"/>
    <property type="evidence" value="ECO:0007669"/>
    <property type="project" value="TreeGrafter"/>
</dbReference>
<feature type="domain" description="AMP-dependent synthetase/ligase" evidence="3">
    <location>
        <begin position="6"/>
        <end position="359"/>
    </location>
</feature>
<dbReference type="InterPro" id="IPR020845">
    <property type="entry name" value="AMP-binding_CS"/>
</dbReference>
<evidence type="ECO:0000259" key="4">
    <source>
        <dbReference type="Pfam" id="PF13193"/>
    </source>
</evidence>
<dbReference type="Proteomes" id="UP000182932">
    <property type="component" value="Unassembled WGS sequence"/>
</dbReference>
<dbReference type="EMBL" id="FNYY01000011">
    <property type="protein sequence ID" value="SEJ83104.1"/>
    <property type="molecule type" value="Genomic_DNA"/>
</dbReference>
<feature type="domain" description="AMP-binding enzyme C-terminal" evidence="4">
    <location>
        <begin position="417"/>
        <end position="492"/>
    </location>
</feature>
<evidence type="ECO:0000259" key="3">
    <source>
        <dbReference type="Pfam" id="PF00501"/>
    </source>
</evidence>
<gene>
    <name evidence="5" type="ORF">SAMN04487940_11180</name>
</gene>